<keyword evidence="2" id="KW-0067">ATP-binding</keyword>
<dbReference type="Pfam" id="PF00196">
    <property type="entry name" value="GerE"/>
    <property type="match status" value="1"/>
</dbReference>
<gene>
    <name evidence="4" type="ORF">H0E84_16440</name>
</gene>
<protein>
    <submittedName>
        <fullName evidence="4">AAA family ATPase</fullName>
    </submittedName>
</protein>
<dbReference type="InterPro" id="IPR041664">
    <property type="entry name" value="AAA_16"/>
</dbReference>
<dbReference type="Proteomes" id="UP000578091">
    <property type="component" value="Unassembled WGS sequence"/>
</dbReference>
<feature type="domain" description="HTH luxR-type" evidence="3">
    <location>
        <begin position="858"/>
        <end position="921"/>
    </location>
</feature>
<dbReference type="SUPFAM" id="SSF48452">
    <property type="entry name" value="TPR-like"/>
    <property type="match status" value="1"/>
</dbReference>
<dbReference type="CDD" id="cd06170">
    <property type="entry name" value="LuxR_C_like"/>
    <property type="match status" value="1"/>
</dbReference>
<dbReference type="SMART" id="SM00421">
    <property type="entry name" value="HTH_LUXR"/>
    <property type="match status" value="1"/>
</dbReference>
<dbReference type="Gene3D" id="1.10.10.10">
    <property type="entry name" value="Winged helix-like DNA-binding domain superfamily/Winged helix DNA-binding domain"/>
    <property type="match status" value="1"/>
</dbReference>
<dbReference type="AlphaFoldDB" id="A0A853JHA7"/>
<dbReference type="PANTHER" id="PTHR16305">
    <property type="entry name" value="TESTICULAR SOLUBLE ADENYLYL CYCLASE"/>
    <property type="match status" value="1"/>
</dbReference>
<dbReference type="PROSITE" id="PS00622">
    <property type="entry name" value="HTH_LUXR_1"/>
    <property type="match status" value="1"/>
</dbReference>
<evidence type="ECO:0000313" key="5">
    <source>
        <dbReference type="Proteomes" id="UP000578091"/>
    </source>
</evidence>
<dbReference type="InterPro" id="IPR011990">
    <property type="entry name" value="TPR-like_helical_dom_sf"/>
</dbReference>
<name>A0A853JHA7_9GAMM</name>
<proteinExistence type="predicted"/>
<dbReference type="InterPro" id="IPR016032">
    <property type="entry name" value="Sig_transdc_resp-reg_C-effctor"/>
</dbReference>
<keyword evidence="1" id="KW-0547">Nucleotide-binding</keyword>
<dbReference type="Gene3D" id="1.25.40.10">
    <property type="entry name" value="Tetratricopeptide repeat domain"/>
    <property type="match status" value="1"/>
</dbReference>
<evidence type="ECO:0000256" key="2">
    <source>
        <dbReference type="ARBA" id="ARBA00022840"/>
    </source>
</evidence>
<organism evidence="4 5">
    <name type="scientific">Luteimonas salinisoli</name>
    <dbReference type="NCBI Taxonomy" id="2752307"/>
    <lineage>
        <taxon>Bacteria</taxon>
        <taxon>Pseudomonadati</taxon>
        <taxon>Pseudomonadota</taxon>
        <taxon>Gammaproteobacteria</taxon>
        <taxon>Lysobacterales</taxon>
        <taxon>Lysobacteraceae</taxon>
        <taxon>Luteimonas</taxon>
    </lineage>
</organism>
<dbReference type="PRINTS" id="PR00038">
    <property type="entry name" value="HTHLUXR"/>
</dbReference>
<sequence length="921" mass="97878">MRSRAGAPRLSLLGRRKERATIEQLLARAQVGQGGVLVVRGEAGIGKTALLDYARATATTLGFRAEYAAGVESETQFAFSGLHQLCAPLLDRAAALPGPQQTALGVAFGLRDGAAPDRFLVGLATLNLLAEVAEEGPLLCLVEDAQWLDQASAQVLGFVARRLVAERIALAFALRDPADRDIGAFAGLPELPLDGLGQQDARALLAAAVGAPLDDVVRDRITAEARGNPLALLELPHSTLPAKLAGGFELPDVLSVPRRVEESFRQRSDGLPADTQLLLLVAAADPTGDVALLWQAAEHLGIAREALAPAETAGLVQIDTRVRFRHPLVRSAVYAAAILPDQRRAHRVLAAVTDPGIDPDRRAWHRAQAVPGTDEDAAAELERTAGRARGRGGLAAAAAFMEQAAMLTPEPGRRATRALEAAYARHDAGASEAAKALLAAAEAGPLDPLQRARLQLLRAQIAFHTTRGTDSPRLLLNAARTLDPLDAALARDTYLDAIDAALINGGHDAVRVATAAREVPDAAVPPRPSDHLLDALARTFTAGYAAGVPALKVALEAFRDDMDKDRRNGGRSDRWLWLAARNAVGILDDELAHAMASRHVQQARETGAWLTLHAALSSLANVLILAGELTRAGELAAESTAIAEATGSVPLTHTRIALAAWRGDAGAATQLNEAILRRLSDPDGDTEVAVAQYAMAVLHNGLGNYAQAQAAARRACETDELGLTNISLPELVEAAVRAGQPDIAAGALEQLGSRALACNTSWALGLAARCRALTSAGPVAEGHYREALERLGQSRMAGETARAHLVYGEWLRREGRRRDAREQLRTAHQLLSDMGAEAFAGRAARELRAAGEKPRKRTAKPTDALTAQELHIVRLVATGATNREVGAQLFLSHRTIEAHLRSIFHKLDITSRRQIRDVELP</sequence>
<dbReference type="GO" id="GO:0005524">
    <property type="term" value="F:ATP binding"/>
    <property type="evidence" value="ECO:0007669"/>
    <property type="project" value="UniProtKB-KW"/>
</dbReference>
<reference evidence="4 5" key="1">
    <citation type="submission" date="2020-07" db="EMBL/GenBank/DDBJ databases">
        <title>Luteimonas sp. SJ-92.</title>
        <authorList>
            <person name="Huang X.-X."/>
            <person name="Xu L."/>
            <person name="Sun J.-Q."/>
        </authorList>
    </citation>
    <scope>NUCLEOTIDE SEQUENCE [LARGE SCALE GENOMIC DNA]</scope>
    <source>
        <strain evidence="4 5">SJ-92</strain>
    </source>
</reference>
<dbReference type="EMBL" id="JACCKA010000087">
    <property type="protein sequence ID" value="NZA27969.1"/>
    <property type="molecule type" value="Genomic_DNA"/>
</dbReference>
<accession>A0A853JHA7</accession>
<evidence type="ECO:0000259" key="3">
    <source>
        <dbReference type="PROSITE" id="PS50043"/>
    </source>
</evidence>
<keyword evidence="5" id="KW-1185">Reference proteome</keyword>
<comment type="caution">
    <text evidence="4">The sequence shown here is derived from an EMBL/GenBank/DDBJ whole genome shotgun (WGS) entry which is preliminary data.</text>
</comment>
<dbReference type="SUPFAM" id="SSF46894">
    <property type="entry name" value="C-terminal effector domain of the bipartite response regulators"/>
    <property type="match status" value="1"/>
</dbReference>
<dbReference type="InterPro" id="IPR036388">
    <property type="entry name" value="WH-like_DNA-bd_sf"/>
</dbReference>
<dbReference type="Pfam" id="PF13191">
    <property type="entry name" value="AAA_16"/>
    <property type="match status" value="1"/>
</dbReference>
<dbReference type="GO" id="GO:0006355">
    <property type="term" value="P:regulation of DNA-templated transcription"/>
    <property type="evidence" value="ECO:0007669"/>
    <property type="project" value="InterPro"/>
</dbReference>
<dbReference type="GO" id="GO:0004016">
    <property type="term" value="F:adenylate cyclase activity"/>
    <property type="evidence" value="ECO:0007669"/>
    <property type="project" value="TreeGrafter"/>
</dbReference>
<dbReference type="InterPro" id="IPR000792">
    <property type="entry name" value="Tscrpt_reg_LuxR_C"/>
</dbReference>
<dbReference type="PANTHER" id="PTHR16305:SF35">
    <property type="entry name" value="TRANSCRIPTIONAL ACTIVATOR DOMAIN"/>
    <property type="match status" value="1"/>
</dbReference>
<dbReference type="GO" id="GO:0003677">
    <property type="term" value="F:DNA binding"/>
    <property type="evidence" value="ECO:0007669"/>
    <property type="project" value="InterPro"/>
</dbReference>
<evidence type="ECO:0000256" key="1">
    <source>
        <dbReference type="ARBA" id="ARBA00022741"/>
    </source>
</evidence>
<evidence type="ECO:0000313" key="4">
    <source>
        <dbReference type="EMBL" id="NZA27969.1"/>
    </source>
</evidence>
<dbReference type="GO" id="GO:0005737">
    <property type="term" value="C:cytoplasm"/>
    <property type="evidence" value="ECO:0007669"/>
    <property type="project" value="TreeGrafter"/>
</dbReference>
<dbReference type="PROSITE" id="PS50043">
    <property type="entry name" value="HTH_LUXR_2"/>
    <property type="match status" value="1"/>
</dbReference>